<dbReference type="PROSITE" id="PS01031">
    <property type="entry name" value="SHSP"/>
    <property type="match status" value="1"/>
</dbReference>
<dbReference type="Proteomes" id="UP000006906">
    <property type="component" value="Chromosome 3"/>
</dbReference>
<dbReference type="InterPro" id="IPR008978">
    <property type="entry name" value="HSP20-like_chaperone"/>
</dbReference>
<dbReference type="OrthoDB" id="5511210at2759"/>
<feature type="compositionally biased region" description="Low complexity" evidence="4">
    <location>
        <begin position="179"/>
        <end position="209"/>
    </location>
</feature>
<reference evidence="5 6" key="1">
    <citation type="journal article" date="2007" name="Science">
        <title>The Chlamydomonas genome reveals the evolution of key animal and plant functions.</title>
        <authorList>
            <person name="Merchant S.S."/>
            <person name="Prochnik S.E."/>
            <person name="Vallon O."/>
            <person name="Harris E.H."/>
            <person name="Karpowicz S.J."/>
            <person name="Witman G.B."/>
            <person name="Terry A."/>
            <person name="Salamov A."/>
            <person name="Fritz-Laylin L.K."/>
            <person name="Marechal-Drouard L."/>
            <person name="Marshall W.F."/>
            <person name="Qu L.H."/>
            <person name="Nelson D.R."/>
            <person name="Sanderfoot A.A."/>
            <person name="Spalding M.H."/>
            <person name="Kapitonov V.V."/>
            <person name="Ren Q."/>
            <person name="Ferris P."/>
            <person name="Lindquist E."/>
            <person name="Shapiro H."/>
            <person name="Lucas S.M."/>
            <person name="Grimwood J."/>
            <person name="Schmutz J."/>
            <person name="Cardol P."/>
            <person name="Cerutti H."/>
            <person name="Chanfreau G."/>
            <person name="Chen C.L."/>
            <person name="Cognat V."/>
            <person name="Croft M.T."/>
            <person name="Dent R."/>
            <person name="Dutcher S."/>
            <person name="Fernandez E."/>
            <person name="Fukuzawa H."/>
            <person name="Gonzalez-Ballester D."/>
            <person name="Gonzalez-Halphen D."/>
            <person name="Hallmann A."/>
            <person name="Hanikenne M."/>
            <person name="Hippler M."/>
            <person name="Inwood W."/>
            <person name="Jabbari K."/>
            <person name="Kalanon M."/>
            <person name="Kuras R."/>
            <person name="Lefebvre P.A."/>
            <person name="Lemaire S.D."/>
            <person name="Lobanov A.V."/>
            <person name="Lohr M."/>
            <person name="Manuell A."/>
            <person name="Meier I."/>
            <person name="Mets L."/>
            <person name="Mittag M."/>
            <person name="Mittelmeier T."/>
            <person name="Moroney J.V."/>
            <person name="Moseley J."/>
            <person name="Napoli C."/>
            <person name="Nedelcu A.M."/>
            <person name="Niyogi K."/>
            <person name="Novoselov S.V."/>
            <person name="Paulsen I.T."/>
            <person name="Pazour G."/>
            <person name="Purton S."/>
            <person name="Ral J.P."/>
            <person name="Riano-Pachon D.M."/>
            <person name="Riekhof W."/>
            <person name="Rymarquis L."/>
            <person name="Schroda M."/>
            <person name="Stern D."/>
            <person name="Umen J."/>
            <person name="Willows R."/>
            <person name="Wilson N."/>
            <person name="Zimmer S.L."/>
            <person name="Allmer J."/>
            <person name="Balk J."/>
            <person name="Bisova K."/>
            <person name="Chen C.J."/>
            <person name="Elias M."/>
            <person name="Gendler K."/>
            <person name="Hauser C."/>
            <person name="Lamb M.R."/>
            <person name="Ledford H."/>
            <person name="Long J.C."/>
            <person name="Minagawa J."/>
            <person name="Page M.D."/>
            <person name="Pan J."/>
            <person name="Pootakham W."/>
            <person name="Roje S."/>
            <person name="Rose A."/>
            <person name="Stahlberg E."/>
            <person name="Terauchi A.M."/>
            <person name="Yang P."/>
            <person name="Ball S."/>
            <person name="Bowler C."/>
            <person name="Dieckmann C.L."/>
            <person name="Gladyshev V.N."/>
            <person name="Green P."/>
            <person name="Jorgensen R."/>
            <person name="Mayfield S."/>
            <person name="Mueller-Roeber B."/>
            <person name="Rajamani S."/>
            <person name="Sayre R.T."/>
            <person name="Brokstein P."/>
            <person name="Dubchak I."/>
            <person name="Goodstein D."/>
            <person name="Hornick L."/>
            <person name="Huang Y.W."/>
            <person name="Jhaveri J."/>
            <person name="Luo Y."/>
            <person name="Martinez D."/>
            <person name="Ngau W.C."/>
            <person name="Otillar B."/>
            <person name="Poliakov A."/>
            <person name="Porter A."/>
            <person name="Szajkowski L."/>
            <person name="Werner G."/>
            <person name="Zhou K."/>
            <person name="Grigoriev I.V."/>
            <person name="Rokhsar D.S."/>
            <person name="Grossman A.R."/>
        </authorList>
    </citation>
    <scope>NUCLEOTIDE SEQUENCE [LARGE SCALE GENOMIC DNA]</scope>
    <source>
        <strain evidence="6">CC-503</strain>
    </source>
</reference>
<dbReference type="CDD" id="cd06464">
    <property type="entry name" value="ACD_sHsps-like"/>
    <property type="match status" value="1"/>
</dbReference>
<dbReference type="PaxDb" id="3055-EDP01504"/>
<dbReference type="STRING" id="3055.A8J2Z3"/>
<feature type="region of interest" description="Disordered" evidence="4">
    <location>
        <begin position="165"/>
        <end position="209"/>
    </location>
</feature>
<dbReference type="AlphaFoldDB" id="A8J2Z3"/>
<dbReference type="SUPFAM" id="SSF49764">
    <property type="entry name" value="HSP20-like chaperones"/>
    <property type="match status" value="2"/>
</dbReference>
<dbReference type="Gramene" id="PNW84484">
    <property type="protein sequence ID" value="PNW84484"/>
    <property type="gene ID" value="CHLRE_03g145787v5"/>
</dbReference>
<dbReference type="GeneID" id="5721246"/>
<name>A8J2Z3_CHLRE</name>
<dbReference type="InterPro" id="IPR002068">
    <property type="entry name" value="A-crystallin/Hsp20_dom"/>
</dbReference>
<evidence type="ECO:0000313" key="5">
    <source>
        <dbReference type="EMBL" id="PNW84484.1"/>
    </source>
</evidence>
<comment type="similarity">
    <text evidence="2 3">Belongs to the small heat shock protein (HSP20) family.</text>
</comment>
<evidence type="ECO:0000256" key="4">
    <source>
        <dbReference type="SAM" id="MobiDB-lite"/>
    </source>
</evidence>
<feature type="region of interest" description="Disordered" evidence="4">
    <location>
        <begin position="271"/>
        <end position="291"/>
    </location>
</feature>
<dbReference type="GO" id="GO:0051082">
    <property type="term" value="F:unfolded protein binding"/>
    <property type="evidence" value="ECO:0000318"/>
    <property type="project" value="GO_Central"/>
</dbReference>
<sequence>MSFNHALRRSASQLLARAAAANTAAELPTMAMGTVRNLSSRSAGDLVLGPFRGCSPRYRSLAPFLQPSSLGSLSRAMDELLQMDRHLTAELANVFGDSPLARNSPLFSDSPFRSATSKSVSVTRPTQFRAFEDRYELQADMPGVAESDLHIELDAEEGLLTISGARRDGASPPIPPAPATAASAGPAATASAATGTQQQPASAPATASAAADEADAAAAAAPGAAAAGVEAGSKGNCAVWTFRGSWQLPGDVEADGVAAALERGVLRVTLPRRQAPEKPQPRRIKVTAGAQ</sequence>
<dbReference type="InParanoid" id="A8J2Z3"/>
<accession>A8J2Z3</accession>
<keyword evidence="6" id="KW-1185">Reference proteome</keyword>
<gene>
    <name evidence="5" type="ORF">CHLRE_03g145787v5</name>
</gene>
<organism evidence="5 6">
    <name type="scientific">Chlamydomonas reinhardtii</name>
    <name type="common">Chlamydomonas smithii</name>
    <dbReference type="NCBI Taxonomy" id="3055"/>
    <lineage>
        <taxon>Eukaryota</taxon>
        <taxon>Viridiplantae</taxon>
        <taxon>Chlorophyta</taxon>
        <taxon>core chlorophytes</taxon>
        <taxon>Chlorophyceae</taxon>
        <taxon>CS clade</taxon>
        <taxon>Chlamydomonadales</taxon>
        <taxon>Chlamydomonadaceae</taxon>
        <taxon>Chlamydomonas</taxon>
    </lineage>
</organism>
<evidence type="ECO:0000256" key="1">
    <source>
        <dbReference type="ARBA" id="ARBA00023016"/>
    </source>
</evidence>
<dbReference type="GO" id="GO:0009651">
    <property type="term" value="P:response to salt stress"/>
    <property type="evidence" value="ECO:0000318"/>
    <property type="project" value="GO_Central"/>
</dbReference>
<proteinExistence type="inferred from homology"/>
<dbReference type="InterPro" id="IPR031107">
    <property type="entry name" value="Small_HSP"/>
</dbReference>
<dbReference type="PANTHER" id="PTHR11527">
    <property type="entry name" value="HEAT-SHOCK PROTEIN 20 FAMILY MEMBER"/>
    <property type="match status" value="1"/>
</dbReference>
<dbReference type="HOGENOM" id="CLU_957656_0_0_1"/>
<dbReference type="GO" id="GO:0006457">
    <property type="term" value="P:protein folding"/>
    <property type="evidence" value="ECO:0000318"/>
    <property type="project" value="GO_Central"/>
</dbReference>
<evidence type="ECO:0000256" key="2">
    <source>
        <dbReference type="PROSITE-ProRule" id="PRU00285"/>
    </source>
</evidence>
<dbReference type="Pfam" id="PF00011">
    <property type="entry name" value="HSP20"/>
    <property type="match status" value="1"/>
</dbReference>
<dbReference type="GO" id="GO:0051259">
    <property type="term" value="P:protein complex oligomerization"/>
    <property type="evidence" value="ECO:0000318"/>
    <property type="project" value="GO_Central"/>
</dbReference>
<evidence type="ECO:0000313" key="6">
    <source>
        <dbReference type="Proteomes" id="UP000006906"/>
    </source>
</evidence>
<protein>
    <submittedName>
        <fullName evidence="5">Uncharacterized protein</fullName>
    </submittedName>
</protein>
<dbReference type="KEGG" id="cre:CHLRE_03g145787v5"/>
<keyword evidence="1" id="KW-0346">Stress response</keyword>
<dbReference type="Gene3D" id="2.60.40.790">
    <property type="match status" value="1"/>
</dbReference>
<dbReference type="RefSeq" id="XP_001695717.1">
    <property type="nucleotide sequence ID" value="XM_001695665.2"/>
</dbReference>
<dbReference type="GO" id="GO:0009408">
    <property type="term" value="P:response to heat"/>
    <property type="evidence" value="ECO:0000318"/>
    <property type="project" value="GO_Central"/>
</dbReference>
<evidence type="ECO:0000256" key="3">
    <source>
        <dbReference type="RuleBase" id="RU003616"/>
    </source>
</evidence>
<dbReference type="GO" id="GO:0042542">
    <property type="term" value="P:response to hydrogen peroxide"/>
    <property type="evidence" value="ECO:0000318"/>
    <property type="project" value="GO_Central"/>
</dbReference>
<dbReference type="EMBL" id="CM008964">
    <property type="protein sequence ID" value="PNW84484.1"/>
    <property type="molecule type" value="Genomic_DNA"/>
</dbReference>
<dbReference type="ProMEX" id="A8J2Z3"/>